<evidence type="ECO:0000313" key="6">
    <source>
        <dbReference type="EMBL" id="CAG8956142.1"/>
    </source>
</evidence>
<dbReference type="InterPro" id="IPR039852">
    <property type="entry name" value="CAND1/CAND2"/>
</dbReference>
<dbReference type="SUPFAM" id="SSF48371">
    <property type="entry name" value="ARM repeat"/>
    <property type="match status" value="1"/>
</dbReference>
<dbReference type="Proteomes" id="UP000696280">
    <property type="component" value="Unassembled WGS sequence"/>
</dbReference>
<keyword evidence="7" id="KW-1185">Reference proteome</keyword>
<dbReference type="Pfam" id="PF08623">
    <property type="entry name" value="TIP120"/>
    <property type="match status" value="1"/>
</dbReference>
<keyword evidence="3" id="KW-0833">Ubl conjugation pathway</keyword>
<keyword evidence="2" id="KW-0677">Repeat</keyword>
<gene>
    <name evidence="6" type="ORF">HYFRA_00012059</name>
</gene>
<feature type="region of interest" description="Disordered" evidence="4">
    <location>
        <begin position="365"/>
        <end position="402"/>
    </location>
</feature>
<proteinExistence type="inferred from homology"/>
<comment type="similarity">
    <text evidence="1">Belongs to the CAND family.</text>
</comment>
<dbReference type="GO" id="GO:0010265">
    <property type="term" value="P:SCF complex assembly"/>
    <property type="evidence" value="ECO:0007669"/>
    <property type="project" value="InterPro"/>
</dbReference>
<dbReference type="PANTHER" id="PTHR12696">
    <property type="entry name" value="TIP120"/>
    <property type="match status" value="1"/>
</dbReference>
<organism evidence="6 7">
    <name type="scientific">Hymenoscyphus fraxineus</name>
    <dbReference type="NCBI Taxonomy" id="746836"/>
    <lineage>
        <taxon>Eukaryota</taxon>
        <taxon>Fungi</taxon>
        <taxon>Dikarya</taxon>
        <taxon>Ascomycota</taxon>
        <taxon>Pezizomycotina</taxon>
        <taxon>Leotiomycetes</taxon>
        <taxon>Helotiales</taxon>
        <taxon>Helotiaceae</taxon>
        <taxon>Hymenoscyphus</taxon>
    </lineage>
</organism>
<feature type="compositionally biased region" description="Acidic residues" evidence="4">
    <location>
        <begin position="367"/>
        <end position="402"/>
    </location>
</feature>
<dbReference type="OrthoDB" id="6260732at2759"/>
<evidence type="ECO:0000313" key="7">
    <source>
        <dbReference type="Proteomes" id="UP000696280"/>
    </source>
</evidence>
<dbReference type="InterPro" id="IPR011989">
    <property type="entry name" value="ARM-like"/>
</dbReference>
<dbReference type="Pfam" id="PF25782">
    <property type="entry name" value="TPR_CAND1"/>
    <property type="match status" value="1"/>
</dbReference>
<protein>
    <recommendedName>
        <fullName evidence="5">TATA-binding protein interacting (TIP20) domain-containing protein</fullName>
    </recommendedName>
</protein>
<dbReference type="InterPro" id="IPR016024">
    <property type="entry name" value="ARM-type_fold"/>
</dbReference>
<feature type="domain" description="TATA-binding protein interacting (TIP20)" evidence="5">
    <location>
        <begin position="1175"/>
        <end position="1346"/>
    </location>
</feature>
<accession>A0A9N9L349</accession>
<reference evidence="6" key="1">
    <citation type="submission" date="2021-07" db="EMBL/GenBank/DDBJ databases">
        <authorList>
            <person name="Durling M."/>
        </authorList>
    </citation>
    <scope>NUCLEOTIDE SEQUENCE</scope>
</reference>
<evidence type="ECO:0000256" key="2">
    <source>
        <dbReference type="ARBA" id="ARBA00022737"/>
    </source>
</evidence>
<comment type="caution">
    <text evidence="6">The sequence shown here is derived from an EMBL/GenBank/DDBJ whole genome shotgun (WGS) entry which is preliminary data.</text>
</comment>
<evidence type="ECO:0000256" key="4">
    <source>
        <dbReference type="SAM" id="MobiDB-lite"/>
    </source>
</evidence>
<evidence type="ECO:0000256" key="3">
    <source>
        <dbReference type="ARBA" id="ARBA00022786"/>
    </source>
</evidence>
<dbReference type="InterPro" id="IPR013932">
    <property type="entry name" value="TATA-bd_TIP120"/>
</dbReference>
<dbReference type="EMBL" id="CAJVRL010000069">
    <property type="protein sequence ID" value="CAG8956142.1"/>
    <property type="molecule type" value="Genomic_DNA"/>
</dbReference>
<dbReference type="Gene3D" id="1.25.10.10">
    <property type="entry name" value="Leucine-rich Repeat Variant"/>
    <property type="match status" value="1"/>
</dbReference>
<name>A0A9N9L349_9HELO</name>
<evidence type="ECO:0000259" key="5">
    <source>
        <dbReference type="Pfam" id="PF08623"/>
    </source>
</evidence>
<feature type="region of interest" description="Disordered" evidence="4">
    <location>
        <begin position="486"/>
        <end position="505"/>
    </location>
</feature>
<evidence type="ECO:0000256" key="1">
    <source>
        <dbReference type="ARBA" id="ARBA00007657"/>
    </source>
</evidence>
<sequence>MSSQIPQNPTSQTVAALLPKLQDVDPDFRYMSLNDLFQVLTIGKSDFLHHDYNTAAKSVDGILKTLDDQNGEVQNLAIKCLGPLVTKLPGSILSPLIEKLSTLNIENSVDNSIPAMALRTVVITLPRPTTGVAATKEVNEAYKSISQVLIPRLVGRLVANKPSKGVKLPPPPPSMLDLNSDKELDSEAVDVLIEVVRCFGPMLQQVEVEAFQNLLLEILESDRGGSVVKKRAVVAMCILATYLTNDDLSGFVSHLIEGLRSPHLTSNQRRLYITILGSMARSIPSRFGHYLKTLAPFVLSALSQQELDDQLENSAEDGEPDTELDDVRESALVALEGFLASCGGEMRDFTDETISAALRFLKYDPNYNDDDEDEEMGGTQEDDEADGFSDDDDFEAEAGFDDDDDDASWKVRRCAAKTLYTIISTRGSGDLLDDGTLYAKVAPILVQRFSEREENVRLEVIATMSSLVRKTGEGVFVKLSGDESEYANHAPQSKKRRRESSSATFDTKSFLSASAGLISPTAEPVPASGPRADLARLSPAIVKATTKLLKGSSIPTKQALINLLDDVVSVQNGGLAEYFNQIVEPIVDAIKTTSGYSGSAAITSGGAASATANTLRIAALRLIGDIAKTHSSSVLQPFLARIVPGVVSAVDDRNYKISSEAIGTVEELVKALTPPRFRSVSSSHKTDLQQLYKVIVGRVTANDADLEVRQRAIHALGILLARTATPEGSSLLPASERTAAMDILTERLKNEITRLAAVHAIDTIAALTTSADQLQPAWIREVSLELSAQLRKANRSLRGASLLALKNLVLAPAARNSLDTPTIEGLASALYPLLTATDLHLLGPALLVLAALVSDNAKLVVSDQLNVALCELLKSTLGGAVLDALLDLVSQIGQQKAGKSLMQGLLAEVRVTGDPSVVGRVIGTLLITGDSSVGVKVDEFIKEVSLIRPFEPNSNDKEKQEHIQAEDIRRSLALAVLGEYGLRLGAKSPLKPEVFTAEFSAQSEKVPLAAAISLGRAGAGNIAVYLPKIMSGMKKGGNIQYLLLHSLKEILQQASNNSADIKNYTTTIWDQLLSASQDEDNKAVAAECIGRLALIDPQTYLPQLQAYLVDPTASVRAMVIQAIRYTLPDSDEAFDNVLKTTLLDMVTVMLRDENIENKRLALTTLNSAAHNKRDLIIPNLGTLLPLVMSASVIRPDLIRMITMGPFKHKVDDGLEMRKSAYETLYSLMEIAFSRINILDFYDRVIAGLRDEQDIRALCNLMLTKLVVLNPDETSARLDSIAECFRAVFSNKPKENAVKQEIEKYQEACKGVLRVSLVLHDAIPGASMAMGAAASQHQTWRNYWEMVEKDFEPQMRAVREENKEIAG</sequence>